<name>A0A849A4M2_9ACTN</name>
<dbReference type="GO" id="GO:0046306">
    <property type="term" value="P:alkanesulfonate catabolic process"/>
    <property type="evidence" value="ECO:0007669"/>
    <property type="project" value="TreeGrafter"/>
</dbReference>
<dbReference type="InterPro" id="IPR050172">
    <property type="entry name" value="SsuD_RutA_monooxygenase"/>
</dbReference>
<proteinExistence type="predicted"/>
<keyword evidence="7" id="KW-1185">Reference proteome</keyword>
<comment type="caution">
    <text evidence="6">The sequence shown here is derived from an EMBL/GenBank/DDBJ whole genome shotgun (WGS) entry which is preliminary data.</text>
</comment>
<evidence type="ECO:0000256" key="1">
    <source>
        <dbReference type="ARBA" id="ARBA00022630"/>
    </source>
</evidence>
<keyword evidence="1" id="KW-0285">Flavoprotein</keyword>
<dbReference type="GO" id="GO:0008726">
    <property type="term" value="F:alkanesulfonate monooxygenase activity"/>
    <property type="evidence" value="ECO:0007669"/>
    <property type="project" value="TreeGrafter"/>
</dbReference>
<dbReference type="AlphaFoldDB" id="A0A849A4M2"/>
<dbReference type="EMBL" id="JABEND010000004">
    <property type="protein sequence ID" value="NNG35944.1"/>
    <property type="molecule type" value="Genomic_DNA"/>
</dbReference>
<keyword evidence="3" id="KW-0560">Oxidoreductase</keyword>
<dbReference type="Pfam" id="PF00296">
    <property type="entry name" value="Bac_luciferase"/>
    <property type="match status" value="1"/>
</dbReference>
<dbReference type="NCBIfam" id="TIGR03856">
    <property type="entry name" value="F420_MSMEG_2906"/>
    <property type="match status" value="1"/>
</dbReference>
<feature type="domain" description="Luciferase-like" evidence="5">
    <location>
        <begin position="18"/>
        <end position="245"/>
    </location>
</feature>
<keyword evidence="4" id="KW-0503">Monooxygenase</keyword>
<gene>
    <name evidence="6" type="ORF">HKD39_09510</name>
</gene>
<evidence type="ECO:0000256" key="3">
    <source>
        <dbReference type="ARBA" id="ARBA00023002"/>
    </source>
</evidence>
<protein>
    <submittedName>
        <fullName evidence="6">LLM class F420-dependent oxidoreductase</fullName>
    </submittedName>
</protein>
<dbReference type="InterPro" id="IPR011251">
    <property type="entry name" value="Luciferase-like_dom"/>
</dbReference>
<organism evidence="6 7">
    <name type="scientific">Nakamurella aerolata</name>
    <dbReference type="NCBI Taxonomy" id="1656892"/>
    <lineage>
        <taxon>Bacteria</taxon>
        <taxon>Bacillati</taxon>
        <taxon>Actinomycetota</taxon>
        <taxon>Actinomycetes</taxon>
        <taxon>Nakamurellales</taxon>
        <taxon>Nakamurellaceae</taxon>
        <taxon>Nakamurella</taxon>
    </lineage>
</organism>
<dbReference type="CDD" id="cd01097">
    <property type="entry name" value="Tetrahydromethanopterin_reductase"/>
    <property type="match status" value="1"/>
</dbReference>
<evidence type="ECO:0000313" key="7">
    <source>
        <dbReference type="Proteomes" id="UP000562984"/>
    </source>
</evidence>
<evidence type="ECO:0000313" key="6">
    <source>
        <dbReference type="EMBL" id="NNG35944.1"/>
    </source>
</evidence>
<dbReference type="InterPro" id="IPR022480">
    <property type="entry name" value="F420_MSMEG2906"/>
</dbReference>
<dbReference type="Gene3D" id="3.20.20.30">
    <property type="entry name" value="Luciferase-like domain"/>
    <property type="match status" value="1"/>
</dbReference>
<reference evidence="6 7" key="1">
    <citation type="submission" date="2020-05" db="EMBL/GenBank/DDBJ databases">
        <title>Nakamurella sp. DB0629 isolated from air conditioner.</title>
        <authorList>
            <person name="Kim D.H."/>
            <person name="Kim D.-U."/>
        </authorList>
    </citation>
    <scope>NUCLEOTIDE SEQUENCE [LARGE SCALE GENOMIC DNA]</scope>
    <source>
        <strain evidence="6 7">DB0629</strain>
    </source>
</reference>
<dbReference type="InterPro" id="IPR036661">
    <property type="entry name" value="Luciferase-like_sf"/>
</dbReference>
<evidence type="ECO:0000256" key="2">
    <source>
        <dbReference type="ARBA" id="ARBA00022643"/>
    </source>
</evidence>
<dbReference type="PANTHER" id="PTHR42847">
    <property type="entry name" value="ALKANESULFONATE MONOOXYGENASE"/>
    <property type="match status" value="1"/>
</dbReference>
<dbReference type="PANTHER" id="PTHR42847:SF8">
    <property type="entry name" value="CONSERVED PROTEIN"/>
    <property type="match status" value="1"/>
</dbReference>
<evidence type="ECO:0000259" key="5">
    <source>
        <dbReference type="Pfam" id="PF00296"/>
    </source>
</evidence>
<accession>A0A849A4M2</accession>
<dbReference type="SUPFAM" id="SSF51679">
    <property type="entry name" value="Bacterial luciferase-like"/>
    <property type="match status" value="1"/>
</dbReference>
<dbReference type="Proteomes" id="UP000562984">
    <property type="component" value="Unassembled WGS sequence"/>
</dbReference>
<keyword evidence="2" id="KW-0288">FMN</keyword>
<dbReference type="RefSeq" id="WP_171199622.1">
    <property type="nucleotide sequence ID" value="NZ_JABEND010000004.1"/>
</dbReference>
<evidence type="ECO:0000256" key="4">
    <source>
        <dbReference type="ARBA" id="ARBA00023033"/>
    </source>
</evidence>
<sequence length="286" mass="31557">MTENPSADSAAPPAQRPARVGVQIQPQHASYDQIRRAAGELDQLGVDVLFNWDHFYPLSGDPDGQHFECWTMLAAWAESTSRAELGALVTCNSYRNPNLLADMARTVDHISDGRLIFGIGSGWFEKDYDAYGYDFGTAGGRLDALARDLPIIENRWEQLNPPPTRKIPVLIGGGGEKKTLRIVAQYADIWHSFGDPEVITRKHGVLRQWCEQVGRNPDEIELSAGVAFTPGRQPEQADDFSSNAQQLYDVGVRLLTTGIEANDGAWPEGLAKVRSLLAWRDQVNAG</sequence>